<accession>S9R3S5</accession>
<evidence type="ECO:0000256" key="1">
    <source>
        <dbReference type="SAM" id="Phobius"/>
    </source>
</evidence>
<keyword evidence="1" id="KW-0472">Membrane</keyword>
<evidence type="ECO:0000313" key="3">
    <source>
        <dbReference type="Proteomes" id="UP000011682"/>
    </source>
</evidence>
<keyword evidence="1" id="KW-1133">Transmembrane helix</keyword>
<keyword evidence="3" id="KW-1185">Reference proteome</keyword>
<sequence>MKFSHMDEAIDWIKNHKAEVAIGTVVIVAGVAFVLSTGGSGTLILAPLVL</sequence>
<name>S9R3S5_CYSF2</name>
<proteinExistence type="predicted"/>
<feature type="transmembrane region" description="Helical" evidence="1">
    <location>
        <begin position="20"/>
        <end position="46"/>
    </location>
</feature>
<evidence type="ECO:0000313" key="2">
    <source>
        <dbReference type="EMBL" id="EPX63543.1"/>
    </source>
</evidence>
<gene>
    <name evidence="2" type="ORF">D187_005949</name>
</gene>
<keyword evidence="1" id="KW-0812">Transmembrane</keyword>
<dbReference type="EMBL" id="ANAH02000005">
    <property type="protein sequence ID" value="EPX63543.1"/>
    <property type="molecule type" value="Genomic_DNA"/>
</dbReference>
<reference evidence="2" key="1">
    <citation type="submission" date="2013-05" db="EMBL/GenBank/DDBJ databases">
        <title>Genome assembly of Cystobacter fuscus DSM 2262.</title>
        <authorList>
            <person name="Sharma G."/>
            <person name="Khatri I."/>
            <person name="Kaur C."/>
            <person name="Mayilraj S."/>
            <person name="Subramanian S."/>
        </authorList>
    </citation>
    <scope>NUCLEOTIDE SEQUENCE [LARGE SCALE GENOMIC DNA]</scope>
    <source>
        <strain evidence="2">DSM 2262</strain>
    </source>
</reference>
<dbReference type="Proteomes" id="UP000011682">
    <property type="component" value="Unassembled WGS sequence"/>
</dbReference>
<dbReference type="AlphaFoldDB" id="S9R3S5"/>
<protein>
    <submittedName>
        <fullName evidence="2">Uncharacterized protein</fullName>
    </submittedName>
</protein>
<organism evidence="2 3">
    <name type="scientific">Cystobacter fuscus (strain ATCC 25194 / DSM 2262 / NBRC 100088 / M29)</name>
    <dbReference type="NCBI Taxonomy" id="1242864"/>
    <lineage>
        <taxon>Bacteria</taxon>
        <taxon>Pseudomonadati</taxon>
        <taxon>Myxococcota</taxon>
        <taxon>Myxococcia</taxon>
        <taxon>Myxococcales</taxon>
        <taxon>Cystobacterineae</taxon>
        <taxon>Archangiaceae</taxon>
        <taxon>Cystobacter</taxon>
    </lineage>
</organism>
<comment type="caution">
    <text evidence="2">The sequence shown here is derived from an EMBL/GenBank/DDBJ whole genome shotgun (WGS) entry which is preliminary data.</text>
</comment>